<feature type="domain" description="Mce/MlaD" evidence="3">
    <location>
        <begin position="44"/>
        <end position="112"/>
    </location>
</feature>
<sequence length="323" mass="34367">MENKSHAFWAGAFTLGLLAVAILVIAWFNHDRAVRVPYDLIAKTNVTGLNPDSIVRYRGIAVGRVRTIEFDPKSPGVIVVHIAVNPDTPMTHGTFATLGYQGVTGLGFIQLDDSGDDPTPLQSSEDHIAQLTLRPGLLDDIQKRGAEMIKQMEQVTVSLNHMLNDQTREQLIHTLQSVQHAADGVATIAKNANPAVAKLPETVAKLNGTLDSVHQLIGTMNSPSGPLMTNLNKIGDAASRTGAAVTQLSDSMQSMSATLNYETLPRVASLSDDIRAATQSFNRAADSISSNPRGLLFGQPEPEPGPGEAGFNWPAAAAPAGTH</sequence>
<gene>
    <name evidence="4" type="ORF">D7S86_02210</name>
</gene>
<evidence type="ECO:0000313" key="5">
    <source>
        <dbReference type="Proteomes" id="UP000270342"/>
    </source>
</evidence>
<keyword evidence="2" id="KW-0472">Membrane</keyword>
<feature type="region of interest" description="Disordered" evidence="1">
    <location>
        <begin position="285"/>
        <end position="323"/>
    </location>
</feature>
<name>A0A494YFE6_9BURK</name>
<proteinExistence type="predicted"/>
<evidence type="ECO:0000259" key="3">
    <source>
        <dbReference type="Pfam" id="PF02470"/>
    </source>
</evidence>
<evidence type="ECO:0000313" key="4">
    <source>
        <dbReference type="EMBL" id="RKP58767.1"/>
    </source>
</evidence>
<feature type="transmembrane region" description="Helical" evidence="2">
    <location>
        <begin position="7"/>
        <end position="28"/>
    </location>
</feature>
<dbReference type="Proteomes" id="UP000270342">
    <property type="component" value="Unassembled WGS sequence"/>
</dbReference>
<dbReference type="RefSeq" id="WP_121082861.1">
    <property type="nucleotide sequence ID" value="NZ_RBZU01000001.1"/>
</dbReference>
<dbReference type="InterPro" id="IPR003399">
    <property type="entry name" value="Mce/MlaD"/>
</dbReference>
<keyword evidence="2" id="KW-0812">Transmembrane</keyword>
<accession>A0A494YFE6</accession>
<organism evidence="4 5">
    <name type="scientific">Pararobbsia silviterrae</name>
    <dbReference type="NCBI Taxonomy" id="1792498"/>
    <lineage>
        <taxon>Bacteria</taxon>
        <taxon>Pseudomonadati</taxon>
        <taxon>Pseudomonadota</taxon>
        <taxon>Betaproteobacteria</taxon>
        <taxon>Burkholderiales</taxon>
        <taxon>Burkholderiaceae</taxon>
        <taxon>Pararobbsia</taxon>
    </lineage>
</organism>
<protein>
    <submittedName>
        <fullName evidence="4">MCE family protein</fullName>
    </submittedName>
</protein>
<evidence type="ECO:0000256" key="2">
    <source>
        <dbReference type="SAM" id="Phobius"/>
    </source>
</evidence>
<dbReference type="AlphaFoldDB" id="A0A494YFE6"/>
<keyword evidence="5" id="KW-1185">Reference proteome</keyword>
<evidence type="ECO:0000256" key="1">
    <source>
        <dbReference type="SAM" id="MobiDB-lite"/>
    </source>
</evidence>
<dbReference type="PANTHER" id="PTHR36698:SF2">
    <property type="entry name" value="MCE_MLAD DOMAIN-CONTAINING PROTEIN"/>
    <property type="match status" value="1"/>
</dbReference>
<dbReference type="Pfam" id="PF02470">
    <property type="entry name" value="MlaD"/>
    <property type="match status" value="1"/>
</dbReference>
<dbReference type="EMBL" id="RBZU01000001">
    <property type="protein sequence ID" value="RKP58767.1"/>
    <property type="molecule type" value="Genomic_DNA"/>
</dbReference>
<feature type="compositionally biased region" description="Low complexity" evidence="1">
    <location>
        <begin position="314"/>
        <end position="323"/>
    </location>
</feature>
<comment type="caution">
    <text evidence="4">The sequence shown here is derived from an EMBL/GenBank/DDBJ whole genome shotgun (WGS) entry which is preliminary data.</text>
</comment>
<keyword evidence="2" id="KW-1133">Transmembrane helix</keyword>
<dbReference type="OrthoDB" id="5294672at2"/>
<dbReference type="PANTHER" id="PTHR36698">
    <property type="entry name" value="BLL5892 PROTEIN"/>
    <property type="match status" value="1"/>
</dbReference>
<reference evidence="4 5" key="1">
    <citation type="submission" date="2018-10" db="EMBL/GenBank/DDBJ databases">
        <title>Robbsia sp. DHC34, isolated from soil.</title>
        <authorList>
            <person name="Gao Z.-H."/>
            <person name="Qiu L.-H."/>
        </authorList>
    </citation>
    <scope>NUCLEOTIDE SEQUENCE [LARGE SCALE GENOMIC DNA]</scope>
    <source>
        <strain evidence="4 5">DHC34</strain>
    </source>
</reference>